<gene>
    <name evidence="2" type="ORF">T07_11512</name>
</gene>
<dbReference type="EMBL" id="JYDL01000158">
    <property type="protein sequence ID" value="KRX14495.1"/>
    <property type="molecule type" value="Genomic_DNA"/>
</dbReference>
<sequence length="198" mass="23185">MLPISDNEDIAHSFFNRWHQLCRHKWIYVYDGRNKSLHSISKVTLLIGRRYADPLSNELNRRASSTPFKDQKQEKLHGCSGKVWMARNRLAAAVFSSSPEMDERNAADMKALSRKRSTKLWPCIQIDVGSPFRRNLFSCKGAPNMQMLFPFTNCQRCRIRQWDCYFQTNRSAMKHREKPLVSKKRSKSKEAPYGILEK</sequence>
<dbReference type="OrthoDB" id="10388255at2759"/>
<proteinExistence type="predicted"/>
<accession>A0A0V0RJB4</accession>
<dbReference type="AlphaFoldDB" id="A0A0V0RJB4"/>
<keyword evidence="3" id="KW-1185">Reference proteome</keyword>
<dbReference type="Proteomes" id="UP000054630">
    <property type="component" value="Unassembled WGS sequence"/>
</dbReference>
<protein>
    <submittedName>
        <fullName evidence="2">Uncharacterized protein</fullName>
    </submittedName>
</protein>
<evidence type="ECO:0000313" key="3">
    <source>
        <dbReference type="Proteomes" id="UP000054630"/>
    </source>
</evidence>
<feature type="region of interest" description="Disordered" evidence="1">
    <location>
        <begin position="176"/>
        <end position="198"/>
    </location>
</feature>
<evidence type="ECO:0000313" key="2">
    <source>
        <dbReference type="EMBL" id="KRX14495.1"/>
    </source>
</evidence>
<feature type="compositionally biased region" description="Basic residues" evidence="1">
    <location>
        <begin position="176"/>
        <end position="187"/>
    </location>
</feature>
<evidence type="ECO:0000256" key="1">
    <source>
        <dbReference type="SAM" id="MobiDB-lite"/>
    </source>
</evidence>
<reference evidence="2 3" key="1">
    <citation type="submission" date="2015-01" db="EMBL/GenBank/DDBJ databases">
        <title>Evolution of Trichinella species and genotypes.</title>
        <authorList>
            <person name="Korhonen P.K."/>
            <person name="Edoardo P."/>
            <person name="Giuseppe L.R."/>
            <person name="Gasser R.B."/>
        </authorList>
    </citation>
    <scope>NUCLEOTIDE SEQUENCE [LARGE SCALE GENOMIC DNA]</scope>
    <source>
        <strain evidence="2">ISS37</strain>
    </source>
</reference>
<comment type="caution">
    <text evidence="2">The sequence shown here is derived from an EMBL/GenBank/DDBJ whole genome shotgun (WGS) entry which is preliminary data.</text>
</comment>
<organism evidence="2 3">
    <name type="scientific">Trichinella nelsoni</name>
    <dbReference type="NCBI Taxonomy" id="6336"/>
    <lineage>
        <taxon>Eukaryota</taxon>
        <taxon>Metazoa</taxon>
        <taxon>Ecdysozoa</taxon>
        <taxon>Nematoda</taxon>
        <taxon>Enoplea</taxon>
        <taxon>Dorylaimia</taxon>
        <taxon>Trichinellida</taxon>
        <taxon>Trichinellidae</taxon>
        <taxon>Trichinella</taxon>
    </lineage>
</organism>
<name>A0A0V0RJB4_9BILA</name>